<evidence type="ECO:0000313" key="3">
    <source>
        <dbReference type="EMBL" id="NFV25965.1"/>
    </source>
</evidence>
<accession>A0A6B4JH30</accession>
<keyword evidence="2" id="KW-0732">Signal</keyword>
<organism evidence="3 4">
    <name type="scientific">Clostridium botulinum</name>
    <dbReference type="NCBI Taxonomy" id="1491"/>
    <lineage>
        <taxon>Bacteria</taxon>
        <taxon>Bacillati</taxon>
        <taxon>Bacillota</taxon>
        <taxon>Clostridia</taxon>
        <taxon>Eubacteriales</taxon>
        <taxon>Clostridiaceae</taxon>
        <taxon>Clostridium</taxon>
    </lineage>
</organism>
<dbReference type="Pfam" id="PF10096">
    <property type="entry name" value="DUF2334"/>
    <property type="match status" value="1"/>
</dbReference>
<reference evidence="3 4" key="1">
    <citation type="submission" date="2019-04" db="EMBL/GenBank/DDBJ databases">
        <title>Genome sequencing of Clostridium botulinum Groups I-IV and Clostridium butyricum.</title>
        <authorList>
            <person name="Brunt J."/>
            <person name="Van Vliet A.H.M."/>
            <person name="Stringer S.C."/>
            <person name="Carter A.T."/>
            <person name="Peck M.W."/>
        </authorList>
    </citation>
    <scope>NUCLEOTIDE SEQUENCE [LARGE SCALE GENOMIC DNA]</scope>
    <source>
        <strain evidence="3 4">BL81</strain>
    </source>
</reference>
<sequence length="493" mass="57202">MNKFFTYILLLLSLISLTGCNDINNSKSQIPENTNNTIENKIIDEDLTSDNLSENNDITFIDYSNFKDLGINKDNVILKINGHDLDFNLPIYLDKNRYYFSLNEIIHNLNGAFTKDEDCLYLNIHDEIYSINLLDNTVHCPNKEFKLKKDLLNSENIYYICFSDLSNMLDLYTRWDKENKIINCKINSSQYINDTSSKVNNDNYKNNSLTNELEDKNNSTSASSKNTQIGLIRFEDVCVTSQGYDKNYFENLRIIGEYMNEQNIPYHIAWIPRYKNPNFKIDNDPLTKNNFEIAEMVYTLDYLKNNNGIIGLHGYTHQFGNYESAAGFEFGKFEPSTDVFKEKIEKAIETASYLDIPIDFFEVPHYEITPEQNKIAEKYFKILYYPFNDYDVDKADLKKPQLSPYNNSSLYISTPLDYIAEGKEDICLDRIKKSDISNMGSVFFHPSLENAFISLNEDSDGYPSFNYADNSILKCLVNILKEKGFKITKVTEL</sequence>
<evidence type="ECO:0000256" key="1">
    <source>
        <dbReference type="SAM" id="MobiDB-lite"/>
    </source>
</evidence>
<evidence type="ECO:0000256" key="2">
    <source>
        <dbReference type="SAM" id="SignalP"/>
    </source>
</evidence>
<feature type="chain" id="PRO_5038689332" evidence="2">
    <location>
        <begin position="22"/>
        <end position="493"/>
    </location>
</feature>
<feature type="compositionally biased region" description="Polar residues" evidence="1">
    <location>
        <begin position="197"/>
        <end position="211"/>
    </location>
</feature>
<proteinExistence type="predicted"/>
<dbReference type="SUPFAM" id="SSF88713">
    <property type="entry name" value="Glycoside hydrolase/deacetylase"/>
    <property type="match status" value="1"/>
</dbReference>
<dbReference type="Proteomes" id="UP000486903">
    <property type="component" value="Unassembled WGS sequence"/>
</dbReference>
<dbReference type="RefSeq" id="WP_003369981.1">
    <property type="nucleotide sequence ID" value="NZ_JACBBA010000001.1"/>
</dbReference>
<dbReference type="InterPro" id="IPR018763">
    <property type="entry name" value="DUF2334"/>
</dbReference>
<feature type="signal peptide" evidence="2">
    <location>
        <begin position="1"/>
        <end position="21"/>
    </location>
</feature>
<comment type="caution">
    <text evidence="3">The sequence shown here is derived from an EMBL/GenBank/DDBJ whole genome shotgun (WGS) entry which is preliminary data.</text>
</comment>
<gene>
    <name evidence="3" type="ORF">FDG31_07215</name>
</gene>
<evidence type="ECO:0000313" key="4">
    <source>
        <dbReference type="Proteomes" id="UP000486903"/>
    </source>
</evidence>
<dbReference type="InterPro" id="IPR011330">
    <property type="entry name" value="Glyco_hydro/deAcase_b/a-brl"/>
</dbReference>
<dbReference type="Gene3D" id="3.20.20.370">
    <property type="entry name" value="Glycoside hydrolase/deacetylase"/>
    <property type="match status" value="1"/>
</dbReference>
<protein>
    <submittedName>
        <fullName evidence="3">DUF2334 domain-containing protein</fullName>
    </submittedName>
</protein>
<dbReference type="EMBL" id="SXFB01000004">
    <property type="protein sequence ID" value="NFV25965.1"/>
    <property type="molecule type" value="Genomic_DNA"/>
</dbReference>
<name>A0A6B4JH30_CLOBO</name>
<dbReference type="PROSITE" id="PS51257">
    <property type="entry name" value="PROKAR_LIPOPROTEIN"/>
    <property type="match status" value="1"/>
</dbReference>
<dbReference type="GO" id="GO:0005975">
    <property type="term" value="P:carbohydrate metabolic process"/>
    <property type="evidence" value="ECO:0007669"/>
    <property type="project" value="InterPro"/>
</dbReference>
<dbReference type="AlphaFoldDB" id="A0A6B4JH30"/>
<feature type="region of interest" description="Disordered" evidence="1">
    <location>
        <begin position="197"/>
        <end position="223"/>
    </location>
</feature>